<dbReference type="GO" id="GO:0008170">
    <property type="term" value="F:N-methyltransferase activity"/>
    <property type="evidence" value="ECO:0007669"/>
    <property type="project" value="InterPro"/>
</dbReference>
<evidence type="ECO:0000256" key="2">
    <source>
        <dbReference type="ARBA" id="ARBA00022747"/>
    </source>
</evidence>
<organism evidence="6 7">
    <name type="scientific">Terrisporobacter muris</name>
    <dbReference type="NCBI Taxonomy" id="2963284"/>
    <lineage>
        <taxon>Bacteria</taxon>
        <taxon>Bacillati</taxon>
        <taxon>Bacillota</taxon>
        <taxon>Clostridia</taxon>
        <taxon>Peptostreptococcales</taxon>
        <taxon>Peptostreptococcaceae</taxon>
        <taxon>Terrisporobacter</taxon>
    </lineage>
</organism>
<dbReference type="PANTHER" id="PTHR30408:SF12">
    <property type="entry name" value="TYPE I RESTRICTION ENZYME MJAVIII SPECIFICITY SUBUNIT"/>
    <property type="match status" value="1"/>
</dbReference>
<evidence type="ECO:0000259" key="5">
    <source>
        <dbReference type="Pfam" id="PF02384"/>
    </source>
</evidence>
<name>A0A9X2S120_9FIRM</name>
<dbReference type="InterPro" id="IPR003356">
    <property type="entry name" value="DNA_methylase_A-5"/>
</dbReference>
<dbReference type="InterPro" id="IPR000055">
    <property type="entry name" value="Restrct_endonuc_typeI_TRD"/>
</dbReference>
<dbReference type="Pfam" id="PF02384">
    <property type="entry name" value="N6_Mtase"/>
    <property type="match status" value="1"/>
</dbReference>
<dbReference type="SUPFAM" id="SSF116734">
    <property type="entry name" value="DNA methylase specificity domain"/>
    <property type="match status" value="2"/>
</dbReference>
<keyword evidence="6" id="KW-0378">Hydrolase</keyword>
<proteinExistence type="inferred from homology"/>
<evidence type="ECO:0000313" key="6">
    <source>
        <dbReference type="EMBL" id="MCR1822359.1"/>
    </source>
</evidence>
<keyword evidence="6" id="KW-0255">Endonuclease</keyword>
<dbReference type="Proteomes" id="UP001140817">
    <property type="component" value="Unassembled WGS sequence"/>
</dbReference>
<evidence type="ECO:0000313" key="7">
    <source>
        <dbReference type="Proteomes" id="UP001140817"/>
    </source>
</evidence>
<dbReference type="InterPro" id="IPR029063">
    <property type="entry name" value="SAM-dependent_MTases_sf"/>
</dbReference>
<dbReference type="GO" id="GO:0009307">
    <property type="term" value="P:DNA restriction-modification system"/>
    <property type="evidence" value="ECO:0007669"/>
    <property type="project" value="UniProtKB-KW"/>
</dbReference>
<keyword evidence="2" id="KW-0680">Restriction system</keyword>
<dbReference type="PANTHER" id="PTHR30408">
    <property type="entry name" value="TYPE-1 RESTRICTION ENZYME ECOKI SPECIFICITY PROTEIN"/>
    <property type="match status" value="1"/>
</dbReference>
<keyword evidence="3" id="KW-0238">DNA-binding</keyword>
<dbReference type="RefSeq" id="WP_257560260.1">
    <property type="nucleotide sequence ID" value="NZ_JANKBY010000050.1"/>
</dbReference>
<keyword evidence="6" id="KW-0540">Nuclease</keyword>
<sequence>MLNKRELEKKIKSDIEDRGCIVLEQRNDDNLIVGYIINEFGSKEDKIIGIGVNELSLKVNHKLINRAMKEPTIELGIVLTPDKTYYIDMSTGIQTYTPKTFKNHSEYATSEEDIRRKIGYLIQSARRKYDGDITNYILTPIAIRAYFFKNNNLNEWLNVDIDLYNQLVDEIKNKLKINGNMLQKIYNKDELEDTKKALEMLVPISIYYSRIIEDLIRKESVKREVDISTQNMINVVSDFIKVLNINDSCIELGSGAGCILREQESNFNILKGIEINNDISDISKLLNLISGKGNIEITTTDALDIEEVEKYGLTIVEPPLGERVDSEPYRDKSIVSRNCKMINTSDLLLEKAINLTKDGGYIVAIVNDGLLFIKQSEIIRKLITNKTTVKAIVGLPNHIQKPYTVAKMSIVIMKKKSSSLECCEKVFINEISKIDEINEVANQFSEFIQNNLDDSNLLDYGVLYESNNWTANYLRMFRELNSSNRYLLNELCNINSHGIKTLINEKEKYPYIEVSNIDTDKKILKDIKEVNYSELPSRAKLLAYPGDIVISTARPDKGPIAIVPNDYDVYIVSSALAVLSPKNISAELLYFILSSNKVTQELSALASGTAVPMIMIKQLKEYKLPISDIPNQYEKEAKELYKKMLMKYTQHKTLNQIIDETLKNIDEVNTKEYKIDEVLSYKRPVILKNEIEVKQVKIANLNTESLYVNEKDLALFDEKEGRHNLIKNKDILIPRVLDSIERTSVANTNIEGCISNQVIYTYSANEVVLPEYMAMIFRSSQVKEKLEDLAKASKTRAMIKRDQIQSIVIKLPTIEIQKNIVEKVLSKSKEYSLSEINREKSSFEENLV</sequence>
<keyword evidence="7" id="KW-1185">Reference proteome</keyword>
<evidence type="ECO:0000256" key="1">
    <source>
        <dbReference type="ARBA" id="ARBA00010923"/>
    </source>
</evidence>
<gene>
    <name evidence="6" type="ORF">NSA58_06115</name>
</gene>
<protein>
    <submittedName>
        <fullName evidence="6">Restriction endonuclease subunit S</fullName>
        <ecNumber evidence="6">3.1.21.-</ecNumber>
    </submittedName>
</protein>
<evidence type="ECO:0000259" key="4">
    <source>
        <dbReference type="Pfam" id="PF01420"/>
    </source>
</evidence>
<dbReference type="SUPFAM" id="SSF53335">
    <property type="entry name" value="S-adenosyl-L-methionine-dependent methyltransferases"/>
    <property type="match status" value="1"/>
</dbReference>
<dbReference type="EC" id="3.1.21.-" evidence="6"/>
<feature type="domain" description="Type I restriction modification DNA specificity" evidence="4">
    <location>
        <begin position="488"/>
        <end position="632"/>
    </location>
</feature>
<dbReference type="InterPro" id="IPR052021">
    <property type="entry name" value="Type-I_RS_S_subunit"/>
</dbReference>
<dbReference type="AlphaFoldDB" id="A0A9X2S120"/>
<dbReference type="InterPro" id="IPR044946">
    <property type="entry name" value="Restrct_endonuc_typeI_TRD_sf"/>
</dbReference>
<dbReference type="Pfam" id="PF01420">
    <property type="entry name" value="Methylase_S"/>
    <property type="match status" value="1"/>
</dbReference>
<evidence type="ECO:0000256" key="3">
    <source>
        <dbReference type="ARBA" id="ARBA00023125"/>
    </source>
</evidence>
<comment type="caution">
    <text evidence="6">The sequence shown here is derived from an EMBL/GenBank/DDBJ whole genome shotgun (WGS) entry which is preliminary data.</text>
</comment>
<accession>A0A9X2S120</accession>
<dbReference type="Gene3D" id="3.90.220.20">
    <property type="entry name" value="DNA methylase specificity domains"/>
    <property type="match status" value="2"/>
</dbReference>
<reference evidence="6" key="1">
    <citation type="submission" date="2022-07" db="EMBL/GenBank/DDBJ databases">
        <title>Enhanced cultured diversity of the mouse gut microbiota enables custom-made synthetic communities.</title>
        <authorList>
            <person name="Afrizal A."/>
        </authorList>
    </citation>
    <scope>NUCLEOTIDE SEQUENCE</scope>
    <source>
        <strain evidence="6">DSM 29186</strain>
    </source>
</reference>
<comment type="similarity">
    <text evidence="1">Belongs to the type-I restriction system S methylase family.</text>
</comment>
<feature type="domain" description="DNA methylase adenine-specific" evidence="5">
    <location>
        <begin position="295"/>
        <end position="446"/>
    </location>
</feature>
<dbReference type="Gene3D" id="3.40.50.150">
    <property type="entry name" value="Vaccinia Virus protein VP39"/>
    <property type="match status" value="1"/>
</dbReference>
<dbReference type="GO" id="GO:0016787">
    <property type="term" value="F:hydrolase activity"/>
    <property type="evidence" value="ECO:0007669"/>
    <property type="project" value="UniProtKB-KW"/>
</dbReference>
<dbReference type="GO" id="GO:0003677">
    <property type="term" value="F:DNA binding"/>
    <property type="evidence" value="ECO:0007669"/>
    <property type="project" value="UniProtKB-KW"/>
</dbReference>
<dbReference type="GO" id="GO:0004519">
    <property type="term" value="F:endonuclease activity"/>
    <property type="evidence" value="ECO:0007669"/>
    <property type="project" value="UniProtKB-KW"/>
</dbReference>
<dbReference type="EMBL" id="JANKBY010000050">
    <property type="protein sequence ID" value="MCR1822359.1"/>
    <property type="molecule type" value="Genomic_DNA"/>
</dbReference>